<dbReference type="Proteomes" id="UP000199691">
    <property type="component" value="Unassembled WGS sequence"/>
</dbReference>
<sequence length="165" mass="18384">MWRIGGLLTGDETDADAADLDAVLDIDWLPVQGEDDTQRVDNPQSVAASLARIDQFLGSEWWREVFSDARTKARGQGERAASARAAQEVAKEYCRRIEADTGYQAFPVPIRREPGQEPLFMMILFYRCPGAPYVFNEAVPGTSMLHGRSPLARESTAAKMRSRYG</sequence>
<keyword evidence="2" id="KW-1185">Reference proteome</keyword>
<dbReference type="AlphaFoldDB" id="A0A1H0X6E5"/>
<dbReference type="STRING" id="641025.SAMN05421507_1404"/>
<name>A0A1H0X6E5_9PSEU</name>
<accession>A0A1H0X6E5</accession>
<evidence type="ECO:0000313" key="2">
    <source>
        <dbReference type="Proteomes" id="UP000199691"/>
    </source>
</evidence>
<dbReference type="EMBL" id="FNIX01000040">
    <property type="protein sequence ID" value="SDP98472.1"/>
    <property type="molecule type" value="Genomic_DNA"/>
</dbReference>
<evidence type="ECO:0000313" key="1">
    <source>
        <dbReference type="EMBL" id="SDP98472.1"/>
    </source>
</evidence>
<dbReference type="RefSeq" id="WP_090105535.1">
    <property type="nucleotide sequence ID" value="NZ_FNIX01000040.1"/>
</dbReference>
<proteinExistence type="predicted"/>
<organism evidence="1 2">
    <name type="scientific">Lentzea jiangxiensis</name>
    <dbReference type="NCBI Taxonomy" id="641025"/>
    <lineage>
        <taxon>Bacteria</taxon>
        <taxon>Bacillati</taxon>
        <taxon>Actinomycetota</taxon>
        <taxon>Actinomycetes</taxon>
        <taxon>Pseudonocardiales</taxon>
        <taxon>Pseudonocardiaceae</taxon>
        <taxon>Lentzea</taxon>
    </lineage>
</organism>
<protein>
    <submittedName>
        <fullName evidence="1">Uncharacterized protein</fullName>
    </submittedName>
</protein>
<gene>
    <name evidence="1" type="ORF">SAMN05421507_1404</name>
</gene>
<reference evidence="2" key="1">
    <citation type="submission" date="2016-10" db="EMBL/GenBank/DDBJ databases">
        <authorList>
            <person name="Varghese N."/>
            <person name="Submissions S."/>
        </authorList>
    </citation>
    <scope>NUCLEOTIDE SEQUENCE [LARGE SCALE GENOMIC DNA]</scope>
    <source>
        <strain evidence="2">CGMCC 4.6609</strain>
    </source>
</reference>
<dbReference type="OrthoDB" id="5070486at2"/>